<name>A0ABS0HIX8_9SPHN</name>
<protein>
    <submittedName>
        <fullName evidence="1">Uncharacterized protein</fullName>
    </submittedName>
</protein>
<gene>
    <name evidence="1" type="ORF">I2488_14460</name>
</gene>
<dbReference type="Proteomes" id="UP000600799">
    <property type="component" value="Unassembled WGS sequence"/>
</dbReference>
<keyword evidence="2" id="KW-1185">Reference proteome</keyword>
<accession>A0ABS0HIX8</accession>
<evidence type="ECO:0000313" key="1">
    <source>
        <dbReference type="EMBL" id="MBF9152209.1"/>
    </source>
</evidence>
<dbReference type="NCBIfam" id="NF041924">
    <property type="entry name" value="QatB"/>
    <property type="match status" value="1"/>
</dbReference>
<reference evidence="1 2" key="1">
    <citation type="submission" date="2020-11" db="EMBL/GenBank/DDBJ databases">
        <title>The genome sequence of Novosphingobium sp. 1Y9A.</title>
        <authorList>
            <person name="Liu Y."/>
        </authorList>
    </citation>
    <scope>NUCLEOTIDE SEQUENCE [LARGE SCALE GENOMIC DNA]</scope>
    <source>
        <strain evidence="1 2">1Y9A</strain>
    </source>
</reference>
<organism evidence="1 2">
    <name type="scientific">Novosphingobium jiangmenense</name>
    <dbReference type="NCBI Taxonomy" id="2791981"/>
    <lineage>
        <taxon>Bacteria</taxon>
        <taxon>Pseudomonadati</taxon>
        <taxon>Pseudomonadota</taxon>
        <taxon>Alphaproteobacteria</taxon>
        <taxon>Sphingomonadales</taxon>
        <taxon>Sphingomonadaceae</taxon>
        <taxon>Novosphingobium</taxon>
    </lineage>
</organism>
<dbReference type="InterPro" id="IPR049675">
    <property type="entry name" value="QatB"/>
</dbReference>
<sequence>MGGSASAASSLHDALTSLASGQPLPPELGIDPLALAGLTPADIADVLVDAIKPIDGTQDAEATRDSAARALSDILTQNNDLTNLSPAQVDQVTAATLGYDVAHRIELDVGRSIIDKAPTKGEGLERLQEMKDYVREVVAAQYAAERAANGAIGRAVIDRISRDAIQQAFEVFEEEGGL</sequence>
<proteinExistence type="predicted"/>
<evidence type="ECO:0000313" key="2">
    <source>
        <dbReference type="Proteomes" id="UP000600799"/>
    </source>
</evidence>
<dbReference type="EMBL" id="JADQDC010000010">
    <property type="protein sequence ID" value="MBF9152209.1"/>
    <property type="molecule type" value="Genomic_DNA"/>
</dbReference>
<comment type="caution">
    <text evidence="1">The sequence shown here is derived from an EMBL/GenBank/DDBJ whole genome shotgun (WGS) entry which is preliminary data.</text>
</comment>